<proteinExistence type="predicted"/>
<feature type="region of interest" description="Disordered" evidence="4">
    <location>
        <begin position="759"/>
        <end position="800"/>
    </location>
</feature>
<dbReference type="GeneID" id="94846489"/>
<gene>
    <name evidence="7" type="primary">XRN2</name>
    <name evidence="7" type="ORF">TRFO_38021</name>
</gene>
<name>A0A1J4JEH2_9EUKA</name>
<evidence type="ECO:0000313" key="8">
    <source>
        <dbReference type="Proteomes" id="UP000179807"/>
    </source>
</evidence>
<feature type="domain" description="Xrn1 helical" evidence="6">
    <location>
        <begin position="295"/>
        <end position="416"/>
    </location>
</feature>
<dbReference type="Pfam" id="PF03159">
    <property type="entry name" value="XRN_N"/>
    <property type="match status" value="1"/>
</dbReference>
<dbReference type="RefSeq" id="XP_068348974.1">
    <property type="nucleotide sequence ID" value="XM_068511785.1"/>
</dbReference>
<dbReference type="InterPro" id="IPR041412">
    <property type="entry name" value="Xrn1_helical"/>
</dbReference>
<dbReference type="GO" id="GO:0004534">
    <property type="term" value="F:5'-3' RNA exonuclease activity"/>
    <property type="evidence" value="ECO:0007669"/>
    <property type="project" value="TreeGrafter"/>
</dbReference>
<dbReference type="PANTHER" id="PTHR12341:SF41">
    <property type="entry name" value="5'-3' EXORIBONUCLEASE 2"/>
    <property type="match status" value="1"/>
</dbReference>
<sequence length="800" mass="92733">MGVPSFFRWLHRQYPMIISNCIERLNDRDSSQPNPNTEGDKEFDCLYLDMNGIIHPCFHPEGIAPPRSEEEIFYNLNRYILRLFNIVRPRQLLFMAIDGVAPRAKMNQQRMRRFRSAKDNAYNRLKNMAEAEKKGDTEQFEILSDPDYLKKHDSNVITPGTEFFQRLSAHLHKFIKDQIKNDPGWQNIMVILSDASVPGEGEHKIMKYIRSQRHQIGYDPNRRHVIYGLDADLIFLGLASHEAYFTIIRENVIDMTETNPEKDDVGPEYFHFLNLWVLRQYLERDLRPDHLSIEWNLEFALDDFIFLCFGAGNDFIPSMPGFSVHSGAIRTILRVYKKTISQINRWVTQNGCVDFYALTEFFKQFTYGEAKELETILYPDRRALKAQEFVNSITDTDEPVYKESDGDEEENSRPKKSNSNATTHDPRLLKEEYYAKKFGLDNPHKLQKKVPTLISEFVKGMLWILNYYLYGVPSWDWYYPYHHSPCSSDMGTVIQDYNFYQFNPNTQPFKPLIQLMSVLPPQSAHALPSVIAYLMTDKDSPLHEYYPTRFKVDLNGSCATWHGVVRVPFIDEKKLNHVIETTDLALTANEIERNKFGVNYIFMNQRLAPERIDKPVPVNGPFVWGQLRAVPGETYTGECRMYIIDFPMFHRGMPVSFILPGVQFPPIVIEGVINTHKYDTFYDRNTIDAEAIEKSFEIPLQIPGYAPGASMDSRKKIVEKVKYFQQQQQRQNLSPQPPMHPSMIPPTVIPPTVMPPQPIGGVPMMPPGYPPPGYPPAPHGYPQQAYPGYHPPPHHHQRPQ</sequence>
<dbReference type="AlphaFoldDB" id="A0A1J4JEH2"/>
<protein>
    <submittedName>
        <fullName evidence="7">5'-3' exoribonuclease 2</fullName>
    </submittedName>
</protein>
<keyword evidence="3" id="KW-0269">Exonuclease</keyword>
<dbReference type="EMBL" id="MLAK01001217">
    <property type="protein sequence ID" value="OHS95837.1"/>
    <property type="molecule type" value="Genomic_DNA"/>
</dbReference>
<evidence type="ECO:0000256" key="4">
    <source>
        <dbReference type="SAM" id="MobiDB-lite"/>
    </source>
</evidence>
<keyword evidence="1" id="KW-0540">Nuclease</keyword>
<dbReference type="GO" id="GO:0003723">
    <property type="term" value="F:RNA binding"/>
    <property type="evidence" value="ECO:0007669"/>
    <property type="project" value="TreeGrafter"/>
</dbReference>
<dbReference type="GO" id="GO:0000956">
    <property type="term" value="P:nuclear-transcribed mRNA catabolic process"/>
    <property type="evidence" value="ECO:0007669"/>
    <property type="project" value="TreeGrafter"/>
</dbReference>
<dbReference type="VEuPathDB" id="TrichDB:TRFO_38021"/>
<feature type="domain" description="Xrn1 N-terminal" evidence="5">
    <location>
        <begin position="1"/>
        <end position="251"/>
    </location>
</feature>
<feature type="domain" description="Xrn1 helical" evidence="6">
    <location>
        <begin position="430"/>
        <end position="606"/>
    </location>
</feature>
<evidence type="ECO:0000256" key="1">
    <source>
        <dbReference type="ARBA" id="ARBA00022722"/>
    </source>
</evidence>
<dbReference type="CDD" id="cd18673">
    <property type="entry name" value="PIN_XRN1-2-like"/>
    <property type="match status" value="1"/>
</dbReference>
<dbReference type="Gene3D" id="1.25.40.1050">
    <property type="match status" value="1"/>
</dbReference>
<dbReference type="Gene3D" id="3.40.50.12390">
    <property type="match status" value="2"/>
</dbReference>
<keyword evidence="2" id="KW-0378">Hydrolase</keyword>
<comment type="caution">
    <text evidence="7">The sequence shown here is derived from an EMBL/GenBank/DDBJ whole genome shotgun (WGS) entry which is preliminary data.</text>
</comment>
<feature type="region of interest" description="Disordered" evidence="4">
    <location>
        <begin position="397"/>
        <end position="423"/>
    </location>
</feature>
<evidence type="ECO:0000259" key="6">
    <source>
        <dbReference type="Pfam" id="PF17846"/>
    </source>
</evidence>
<evidence type="ECO:0000259" key="5">
    <source>
        <dbReference type="Pfam" id="PF03159"/>
    </source>
</evidence>
<dbReference type="GO" id="GO:0005634">
    <property type="term" value="C:nucleus"/>
    <property type="evidence" value="ECO:0007669"/>
    <property type="project" value="TreeGrafter"/>
</dbReference>
<reference evidence="7" key="1">
    <citation type="submission" date="2016-10" db="EMBL/GenBank/DDBJ databases">
        <authorList>
            <person name="Benchimol M."/>
            <person name="Almeida L.G."/>
            <person name="Vasconcelos A.T."/>
            <person name="Perreira-Neves A."/>
            <person name="Rosa I.A."/>
            <person name="Tasca T."/>
            <person name="Bogo M.R."/>
            <person name="de Souza W."/>
        </authorList>
    </citation>
    <scope>NUCLEOTIDE SEQUENCE [LARGE SCALE GENOMIC DNA]</scope>
    <source>
        <strain evidence="7">K</strain>
    </source>
</reference>
<organism evidence="7 8">
    <name type="scientific">Tritrichomonas foetus</name>
    <dbReference type="NCBI Taxonomy" id="1144522"/>
    <lineage>
        <taxon>Eukaryota</taxon>
        <taxon>Metamonada</taxon>
        <taxon>Parabasalia</taxon>
        <taxon>Tritrichomonadida</taxon>
        <taxon>Tritrichomonadidae</taxon>
        <taxon>Tritrichomonas</taxon>
    </lineage>
</organism>
<dbReference type="PANTHER" id="PTHR12341">
    <property type="entry name" value="5'-&gt;3' EXORIBONUCLEASE"/>
    <property type="match status" value="1"/>
</dbReference>
<dbReference type="OrthoDB" id="372487at2759"/>
<dbReference type="InterPro" id="IPR004859">
    <property type="entry name" value="Xrn1_N"/>
</dbReference>
<accession>A0A1J4JEH2</accession>
<keyword evidence="8" id="KW-1185">Reference proteome</keyword>
<dbReference type="Pfam" id="PF17846">
    <property type="entry name" value="XRN_M"/>
    <property type="match status" value="2"/>
</dbReference>
<evidence type="ECO:0000256" key="3">
    <source>
        <dbReference type="ARBA" id="ARBA00022839"/>
    </source>
</evidence>
<dbReference type="InterPro" id="IPR027073">
    <property type="entry name" value="5_3_exoribonuclease"/>
</dbReference>
<dbReference type="Proteomes" id="UP000179807">
    <property type="component" value="Unassembled WGS sequence"/>
</dbReference>
<evidence type="ECO:0000256" key="2">
    <source>
        <dbReference type="ARBA" id="ARBA00022801"/>
    </source>
</evidence>
<evidence type="ECO:0000313" key="7">
    <source>
        <dbReference type="EMBL" id="OHS95837.1"/>
    </source>
</evidence>
<feature type="compositionally biased region" description="Pro residues" evidence="4">
    <location>
        <begin position="759"/>
        <end position="779"/>
    </location>
</feature>